<accession>A0A4E0RQX2</accession>
<evidence type="ECO:0000313" key="2">
    <source>
        <dbReference type="EMBL" id="THD28274.1"/>
    </source>
</evidence>
<name>A0A4E0RQX2_FASHE</name>
<feature type="compositionally biased region" description="Polar residues" evidence="1">
    <location>
        <begin position="68"/>
        <end position="78"/>
    </location>
</feature>
<comment type="caution">
    <text evidence="2">The sequence shown here is derived from an EMBL/GenBank/DDBJ whole genome shotgun (WGS) entry which is preliminary data.</text>
</comment>
<dbReference type="EMBL" id="JXXN02000193">
    <property type="protein sequence ID" value="THD28274.1"/>
    <property type="molecule type" value="Genomic_DNA"/>
</dbReference>
<reference evidence="2" key="1">
    <citation type="submission" date="2019-03" db="EMBL/GenBank/DDBJ databases">
        <title>Improved annotation for the trematode Fasciola hepatica.</title>
        <authorList>
            <person name="Choi Y.-J."/>
            <person name="Martin J."/>
            <person name="Mitreva M."/>
        </authorList>
    </citation>
    <scope>NUCLEOTIDE SEQUENCE [LARGE SCALE GENOMIC DNA]</scope>
</reference>
<organism evidence="2 3">
    <name type="scientific">Fasciola hepatica</name>
    <name type="common">Liver fluke</name>
    <dbReference type="NCBI Taxonomy" id="6192"/>
    <lineage>
        <taxon>Eukaryota</taxon>
        <taxon>Metazoa</taxon>
        <taxon>Spiralia</taxon>
        <taxon>Lophotrochozoa</taxon>
        <taxon>Platyhelminthes</taxon>
        <taxon>Trematoda</taxon>
        <taxon>Digenea</taxon>
        <taxon>Plagiorchiida</taxon>
        <taxon>Echinostomata</taxon>
        <taxon>Echinostomatoidea</taxon>
        <taxon>Fasciolidae</taxon>
        <taxon>Fasciola</taxon>
    </lineage>
</organism>
<feature type="compositionally biased region" description="Low complexity" evidence="1">
    <location>
        <begin position="31"/>
        <end position="53"/>
    </location>
</feature>
<sequence length="78" mass="8466">NIFVDNSQIPGPSNLVLDDVEVQDDDSKGQNSDMDSSETSSNASERSSSEPNSPVIKKRCLITELAPTDSSPTDRQIR</sequence>
<dbReference type="AlphaFoldDB" id="A0A4E0RQX2"/>
<feature type="region of interest" description="Disordered" evidence="1">
    <location>
        <begin position="1"/>
        <end position="78"/>
    </location>
</feature>
<protein>
    <submittedName>
        <fullName evidence="2">Uncharacterized protein</fullName>
    </submittedName>
</protein>
<feature type="non-terminal residue" evidence="2">
    <location>
        <position position="1"/>
    </location>
</feature>
<proteinExistence type="predicted"/>
<feature type="compositionally biased region" description="Polar residues" evidence="1">
    <location>
        <begin position="1"/>
        <end position="11"/>
    </location>
</feature>
<keyword evidence="3" id="KW-1185">Reference proteome</keyword>
<evidence type="ECO:0000256" key="1">
    <source>
        <dbReference type="SAM" id="MobiDB-lite"/>
    </source>
</evidence>
<dbReference type="Proteomes" id="UP000230066">
    <property type="component" value="Unassembled WGS sequence"/>
</dbReference>
<evidence type="ECO:0000313" key="3">
    <source>
        <dbReference type="Proteomes" id="UP000230066"/>
    </source>
</evidence>
<gene>
    <name evidence="2" type="ORF">D915_000884</name>
</gene>